<dbReference type="PANTHER" id="PTHR10543">
    <property type="entry name" value="BETA-CAROTENE DIOXYGENASE"/>
    <property type="match status" value="1"/>
</dbReference>
<evidence type="ECO:0000256" key="6">
    <source>
        <dbReference type="SAM" id="MobiDB-lite"/>
    </source>
</evidence>
<gene>
    <name evidence="8" type="ORF">DDJ31_02480</name>
    <name evidence="7" type="ORF">ELQ87_36760</name>
</gene>
<dbReference type="Proteomes" id="UP000271291">
    <property type="component" value="Chromosome"/>
</dbReference>
<dbReference type="EMBL" id="CP029078">
    <property type="protein sequence ID" value="QCN90346.1"/>
    <property type="molecule type" value="Genomic_DNA"/>
</dbReference>
<dbReference type="GO" id="GO:0046872">
    <property type="term" value="F:metal ion binding"/>
    <property type="evidence" value="ECO:0007669"/>
    <property type="project" value="UniProtKB-KW"/>
</dbReference>
<evidence type="ECO:0000256" key="2">
    <source>
        <dbReference type="ARBA" id="ARBA00022723"/>
    </source>
</evidence>
<dbReference type="InterPro" id="IPR004294">
    <property type="entry name" value="Carotenoid_Oase"/>
</dbReference>
<reference evidence="7 9" key="2">
    <citation type="submission" date="2018-12" db="EMBL/GenBank/DDBJ databases">
        <title>Streptomyces griseoviridis F1-27 complete genome.</title>
        <authorList>
            <person name="Mariita R.M."/>
            <person name="Sello J.K."/>
        </authorList>
    </citation>
    <scope>NUCLEOTIDE SEQUENCE [LARGE SCALE GENOMIC DNA]</scope>
    <source>
        <strain evidence="7 9">F1-27</strain>
    </source>
</reference>
<dbReference type="Pfam" id="PF03055">
    <property type="entry name" value="RPE65"/>
    <property type="match status" value="1"/>
</dbReference>
<evidence type="ECO:0000313" key="7">
    <source>
        <dbReference type="EMBL" id="AZS90235.1"/>
    </source>
</evidence>
<organism evidence="7 9">
    <name type="scientific">Streptomyces griseoviridis</name>
    <dbReference type="NCBI Taxonomy" id="45398"/>
    <lineage>
        <taxon>Bacteria</taxon>
        <taxon>Bacillati</taxon>
        <taxon>Actinomycetota</taxon>
        <taxon>Actinomycetes</taxon>
        <taxon>Kitasatosporales</taxon>
        <taxon>Streptomycetaceae</taxon>
        <taxon>Streptomyces</taxon>
    </lineage>
</organism>
<protein>
    <recommendedName>
        <fullName evidence="5">Dioxygenase</fullName>
        <ecNumber evidence="5">1.13.11.-</ecNumber>
    </recommendedName>
</protein>
<dbReference type="PANTHER" id="PTHR10543:SF89">
    <property type="entry name" value="CAROTENOID 9,10(9',10')-CLEAVAGE DIOXYGENASE 1"/>
    <property type="match status" value="1"/>
</dbReference>
<dbReference type="Proteomes" id="UP000501753">
    <property type="component" value="Chromosome"/>
</dbReference>
<keyword evidence="10" id="KW-1185">Reference proteome</keyword>
<dbReference type="EMBL" id="CP034687">
    <property type="protein sequence ID" value="AZS90235.1"/>
    <property type="molecule type" value="Genomic_DNA"/>
</dbReference>
<evidence type="ECO:0000256" key="4">
    <source>
        <dbReference type="ARBA" id="ARBA00023004"/>
    </source>
</evidence>
<dbReference type="GO" id="GO:0010436">
    <property type="term" value="F:carotenoid dioxygenase activity"/>
    <property type="evidence" value="ECO:0007669"/>
    <property type="project" value="TreeGrafter"/>
</dbReference>
<comment type="similarity">
    <text evidence="1 5">Belongs to the carotenoid oxygenase family.</text>
</comment>
<evidence type="ECO:0000313" key="8">
    <source>
        <dbReference type="EMBL" id="QCN90346.1"/>
    </source>
</evidence>
<evidence type="ECO:0000256" key="5">
    <source>
        <dbReference type="RuleBase" id="RU364048"/>
    </source>
</evidence>
<evidence type="ECO:0000256" key="3">
    <source>
        <dbReference type="ARBA" id="ARBA00023002"/>
    </source>
</evidence>
<dbReference type="AlphaFoldDB" id="A0A3S9ZQR4"/>
<keyword evidence="3 5" id="KW-0560">Oxidoreductase</keyword>
<evidence type="ECO:0000256" key="1">
    <source>
        <dbReference type="ARBA" id="ARBA00006787"/>
    </source>
</evidence>
<evidence type="ECO:0000313" key="9">
    <source>
        <dbReference type="Proteomes" id="UP000271291"/>
    </source>
</evidence>
<name>A0A3S9ZQR4_STRGD</name>
<comment type="cofactor">
    <cofactor evidence="5">
        <name>Fe(2+)</name>
        <dbReference type="ChEBI" id="CHEBI:29033"/>
    </cofactor>
    <text evidence="5">Binds 1 Fe(2+) ion per subunit.</text>
</comment>
<proteinExistence type="inferred from homology"/>
<reference evidence="8 10" key="1">
    <citation type="submission" date="2018-04" db="EMBL/GenBank/DDBJ databases">
        <title>Complete genome sequences of Streptomyces griseoviridis K61 and characterization of antagonistic properties of biological control agents.</title>
        <authorList>
            <person name="Mariita R.M."/>
            <person name="Sello J.K."/>
        </authorList>
    </citation>
    <scope>NUCLEOTIDE SEQUENCE [LARGE SCALE GENOMIC DNA]</scope>
    <source>
        <strain evidence="8 10">K61</strain>
    </source>
</reference>
<evidence type="ECO:0000313" key="10">
    <source>
        <dbReference type="Proteomes" id="UP000501753"/>
    </source>
</evidence>
<dbReference type="EC" id="1.13.11.-" evidence="5"/>
<dbReference type="OrthoDB" id="6636843at2"/>
<keyword evidence="2 5" id="KW-0479">Metal-binding</keyword>
<dbReference type="GO" id="GO:0016121">
    <property type="term" value="P:carotene catabolic process"/>
    <property type="evidence" value="ECO:0007669"/>
    <property type="project" value="TreeGrafter"/>
</dbReference>
<sequence>MTHDFATDDGDPRHGRVRQRTLDDRPQEFPQANGSLVARRHRYGYAVGEAVFVPRDPGARAAAEDDGYAPAYAHDPDRGAADPLILADQDFTGEPVARVHLPGRRPLGLRRNRIPDA</sequence>
<keyword evidence="4 5" id="KW-0408">Iron</keyword>
<feature type="region of interest" description="Disordered" evidence="6">
    <location>
        <begin position="1"/>
        <end position="34"/>
    </location>
</feature>
<feature type="compositionally biased region" description="Basic and acidic residues" evidence="6">
    <location>
        <begin position="1"/>
        <end position="27"/>
    </location>
</feature>
<keyword evidence="5" id="KW-0223">Dioxygenase</keyword>
<dbReference type="KEGG" id="sgd:ELQ87_36760"/>
<accession>A0A3S9ZQR4</accession>